<dbReference type="Pfam" id="PF06528">
    <property type="entry name" value="Phage_P2_GpE"/>
    <property type="match status" value="1"/>
</dbReference>
<proteinExistence type="predicted"/>
<dbReference type="AlphaFoldDB" id="A0A0H3ZIR7"/>
<dbReference type="EMBL" id="KP795453">
    <property type="protein sequence ID" value="AKN35780.1"/>
    <property type="molecule type" value="Genomic_DNA"/>
</dbReference>
<protein>
    <recommendedName>
        <fullName evidence="2">GpE family phage tail protein</fullName>
    </recommendedName>
</protein>
<sequence>MEAEADIFLVFTGFNPSATASMSLAELMRWHEIALQRHEKAQEQAENAGQS</sequence>
<evidence type="ECO:0000313" key="1">
    <source>
        <dbReference type="EMBL" id="AKN35780.1"/>
    </source>
</evidence>
<organism evidence="1">
    <name type="scientific">Vibrio sp. FF_304</name>
    <dbReference type="NCBI Taxonomy" id="1652833"/>
    <lineage>
        <taxon>Bacteria</taxon>
        <taxon>Pseudomonadati</taxon>
        <taxon>Pseudomonadota</taxon>
        <taxon>Gammaproteobacteria</taxon>
        <taxon>Vibrionales</taxon>
        <taxon>Vibrionaceae</taxon>
        <taxon>Vibrio</taxon>
    </lineage>
</organism>
<name>A0A0H3ZIR7_9VIBR</name>
<accession>A0A0H3ZIR7</accession>
<evidence type="ECO:0008006" key="2">
    <source>
        <dbReference type="Google" id="ProtNLM"/>
    </source>
</evidence>
<reference evidence="1" key="1">
    <citation type="journal article" date="2015" name="MBio">
        <title>Eco-Evolutionary Dynamics of Episomes among Ecologically Cohesive Bacterial Populations.</title>
        <authorList>
            <person name="Xue H."/>
            <person name="Cordero O.X."/>
            <person name="Camas F.M."/>
            <person name="Trimble W."/>
            <person name="Meyer F."/>
            <person name="Guglielmini J."/>
            <person name="Rocha E.P."/>
            <person name="Polz M.F."/>
        </authorList>
    </citation>
    <scope>NUCLEOTIDE SEQUENCE</scope>
    <source>
        <strain evidence="1">FF_304</strain>
    </source>
</reference>
<dbReference type="InterPro" id="IPR009493">
    <property type="entry name" value="P2_GpE"/>
</dbReference>